<evidence type="ECO:0000256" key="2">
    <source>
        <dbReference type="SAM" id="SignalP"/>
    </source>
</evidence>
<keyword evidence="2" id="KW-0732">Signal</keyword>
<dbReference type="Proteomes" id="UP000095662">
    <property type="component" value="Unassembled WGS sequence"/>
</dbReference>
<sequence>MKSLKITAIISAVLIISAGCSSATKSDNASSANSSTALQESSSTVSLPDSLPADTEQALKLVSRYSRLYNKLFPINDINKDIVDTSQSITADRTINGNMTTLTFYKVIKDAPTAKDEFESELDEMLTPEMKSEFLADSERHFEYKDDNLYVASRGAGGIGTGMDKLILDSAKQDGDKLTINVTSFGSKENWGTDNDIKDSTEITLEKTADGLRIGKCDINAVTYFSFYDSITYEDISVSLN</sequence>
<dbReference type="EMBL" id="CZBY01000009">
    <property type="protein sequence ID" value="CUQ86528.1"/>
    <property type="molecule type" value="Genomic_DNA"/>
</dbReference>
<organism evidence="3 4">
    <name type="scientific">[Eubacterium] siraeum</name>
    <dbReference type="NCBI Taxonomy" id="39492"/>
    <lineage>
        <taxon>Bacteria</taxon>
        <taxon>Bacillati</taxon>
        <taxon>Bacillota</taxon>
        <taxon>Clostridia</taxon>
        <taxon>Eubacteriales</taxon>
        <taxon>Oscillospiraceae</taxon>
        <taxon>Oscillospiraceae incertae sedis</taxon>
    </lineage>
</organism>
<protein>
    <submittedName>
        <fullName evidence="3">Uncharacterized protein</fullName>
    </submittedName>
</protein>
<evidence type="ECO:0000313" key="4">
    <source>
        <dbReference type="Proteomes" id="UP000095662"/>
    </source>
</evidence>
<accession>A0A174ZQ57</accession>
<feature type="region of interest" description="Disordered" evidence="1">
    <location>
        <begin position="29"/>
        <end position="50"/>
    </location>
</feature>
<reference evidence="3 4" key="1">
    <citation type="submission" date="2015-09" db="EMBL/GenBank/DDBJ databases">
        <authorList>
            <consortium name="Pathogen Informatics"/>
        </authorList>
    </citation>
    <scope>NUCLEOTIDE SEQUENCE [LARGE SCALE GENOMIC DNA]</scope>
    <source>
        <strain evidence="3 4">2789STDY5834928</strain>
    </source>
</reference>
<evidence type="ECO:0000313" key="3">
    <source>
        <dbReference type="EMBL" id="CUQ86528.1"/>
    </source>
</evidence>
<dbReference type="PROSITE" id="PS51257">
    <property type="entry name" value="PROKAR_LIPOPROTEIN"/>
    <property type="match status" value="1"/>
</dbReference>
<feature type="compositionally biased region" description="Polar residues" evidence="1">
    <location>
        <begin position="38"/>
        <end position="47"/>
    </location>
</feature>
<name>A0A174ZQ57_9FIRM</name>
<evidence type="ECO:0000256" key="1">
    <source>
        <dbReference type="SAM" id="MobiDB-lite"/>
    </source>
</evidence>
<proteinExistence type="predicted"/>
<gene>
    <name evidence="3" type="ORF">ERS852540_01305</name>
</gene>
<feature type="chain" id="PRO_5039628484" evidence="2">
    <location>
        <begin position="24"/>
        <end position="241"/>
    </location>
</feature>
<dbReference type="AlphaFoldDB" id="A0A174ZQ57"/>
<feature type="signal peptide" evidence="2">
    <location>
        <begin position="1"/>
        <end position="23"/>
    </location>
</feature>